<feature type="region of interest" description="Disordered" evidence="3">
    <location>
        <begin position="971"/>
        <end position="1019"/>
    </location>
</feature>
<evidence type="ECO:0000256" key="1">
    <source>
        <dbReference type="PROSITE-ProRule" id="PRU00047"/>
    </source>
</evidence>
<feature type="domain" description="CCHC-type" evidence="4">
    <location>
        <begin position="187"/>
        <end position="202"/>
    </location>
</feature>
<dbReference type="EMBL" id="BQNB010009869">
    <property type="protein sequence ID" value="GJS69552.1"/>
    <property type="molecule type" value="Genomic_DNA"/>
</dbReference>
<dbReference type="Gene3D" id="4.10.60.10">
    <property type="entry name" value="Zinc finger, CCHC-type"/>
    <property type="match status" value="1"/>
</dbReference>
<feature type="compositionally biased region" description="Polar residues" evidence="3">
    <location>
        <begin position="934"/>
        <end position="944"/>
    </location>
</feature>
<dbReference type="Pfam" id="PF00098">
    <property type="entry name" value="zf-CCHC"/>
    <property type="match status" value="2"/>
</dbReference>
<dbReference type="PANTHER" id="PTHR24559">
    <property type="entry name" value="TRANSPOSON TY3-I GAG-POL POLYPROTEIN"/>
    <property type="match status" value="1"/>
</dbReference>
<feature type="compositionally biased region" description="Low complexity" evidence="3">
    <location>
        <begin position="972"/>
        <end position="1001"/>
    </location>
</feature>
<feature type="domain" description="CCHC-type" evidence="4">
    <location>
        <begin position="151"/>
        <end position="166"/>
    </location>
</feature>
<reference evidence="6" key="1">
    <citation type="journal article" date="2022" name="Int. J. Mol. Sci.">
        <title>Draft Genome of Tanacetum Coccineum: Genomic Comparison of Closely Related Tanacetum-Family Plants.</title>
        <authorList>
            <person name="Yamashiro T."/>
            <person name="Shiraishi A."/>
            <person name="Nakayama K."/>
            <person name="Satake H."/>
        </authorList>
    </citation>
    <scope>NUCLEOTIDE SEQUENCE</scope>
</reference>
<evidence type="ECO:0000256" key="2">
    <source>
        <dbReference type="SAM" id="Coils"/>
    </source>
</evidence>
<evidence type="ECO:0000313" key="7">
    <source>
        <dbReference type="Proteomes" id="UP001151760"/>
    </source>
</evidence>
<dbReference type="InterPro" id="IPR043502">
    <property type="entry name" value="DNA/RNA_pol_sf"/>
</dbReference>
<dbReference type="Gene3D" id="3.30.70.270">
    <property type="match status" value="1"/>
</dbReference>
<dbReference type="SMART" id="SM00343">
    <property type="entry name" value="ZnF_C2HC"/>
    <property type="match status" value="2"/>
</dbReference>
<dbReference type="InterPro" id="IPR036397">
    <property type="entry name" value="RNaseH_sf"/>
</dbReference>
<dbReference type="Proteomes" id="UP001151760">
    <property type="component" value="Unassembled WGS sequence"/>
</dbReference>
<dbReference type="InterPro" id="IPR001878">
    <property type="entry name" value="Znf_CCHC"/>
</dbReference>
<feature type="domain" description="Integrase catalytic" evidence="5">
    <location>
        <begin position="554"/>
        <end position="669"/>
    </location>
</feature>
<dbReference type="Gene3D" id="3.10.10.10">
    <property type="entry name" value="HIV Type 1 Reverse Transcriptase, subunit A, domain 1"/>
    <property type="match status" value="1"/>
</dbReference>
<keyword evidence="7" id="KW-1185">Reference proteome</keyword>
<keyword evidence="1" id="KW-0863">Zinc-finger</keyword>
<organism evidence="6 7">
    <name type="scientific">Tanacetum coccineum</name>
    <dbReference type="NCBI Taxonomy" id="301880"/>
    <lineage>
        <taxon>Eukaryota</taxon>
        <taxon>Viridiplantae</taxon>
        <taxon>Streptophyta</taxon>
        <taxon>Embryophyta</taxon>
        <taxon>Tracheophyta</taxon>
        <taxon>Spermatophyta</taxon>
        <taxon>Magnoliopsida</taxon>
        <taxon>eudicotyledons</taxon>
        <taxon>Gunneridae</taxon>
        <taxon>Pentapetalae</taxon>
        <taxon>asterids</taxon>
        <taxon>campanulids</taxon>
        <taxon>Asterales</taxon>
        <taxon>Asteraceae</taxon>
        <taxon>Asteroideae</taxon>
        <taxon>Anthemideae</taxon>
        <taxon>Anthemidinae</taxon>
        <taxon>Tanacetum</taxon>
    </lineage>
</organism>
<name>A0ABQ4XXN5_9ASTR</name>
<feature type="compositionally biased region" description="Polar residues" evidence="3">
    <location>
        <begin position="1009"/>
        <end position="1019"/>
    </location>
</feature>
<accession>A0ABQ4XXN5</accession>
<feature type="coiled-coil region" evidence="2">
    <location>
        <begin position="1183"/>
        <end position="1210"/>
    </location>
</feature>
<feature type="region of interest" description="Disordered" evidence="3">
    <location>
        <begin position="1034"/>
        <end position="1053"/>
    </location>
</feature>
<keyword evidence="2" id="KW-0175">Coiled coil</keyword>
<feature type="region of interest" description="Disordered" evidence="3">
    <location>
        <begin position="805"/>
        <end position="826"/>
    </location>
</feature>
<dbReference type="SUPFAM" id="SSF53098">
    <property type="entry name" value="Ribonuclease H-like"/>
    <property type="match status" value="1"/>
</dbReference>
<keyword evidence="1" id="KW-0862">Zinc</keyword>
<feature type="compositionally biased region" description="Low complexity" evidence="3">
    <location>
        <begin position="913"/>
        <end position="933"/>
    </location>
</feature>
<dbReference type="InterPro" id="IPR036875">
    <property type="entry name" value="Znf_CCHC_sf"/>
</dbReference>
<dbReference type="InterPro" id="IPR000477">
    <property type="entry name" value="RT_dom"/>
</dbReference>
<dbReference type="Pfam" id="PF08284">
    <property type="entry name" value="RVP_2"/>
    <property type="match status" value="1"/>
</dbReference>
<dbReference type="SUPFAM" id="SSF56672">
    <property type="entry name" value="DNA/RNA polymerases"/>
    <property type="match status" value="1"/>
</dbReference>
<dbReference type="InterPro" id="IPR043128">
    <property type="entry name" value="Rev_trsase/Diguanyl_cyclase"/>
</dbReference>
<dbReference type="InterPro" id="IPR053134">
    <property type="entry name" value="RNA-dir_DNA_polymerase"/>
</dbReference>
<keyword evidence="6" id="KW-0695">RNA-directed DNA polymerase</keyword>
<protein>
    <submittedName>
        <fullName evidence="6">Reverse transcriptase domain-containing protein</fullName>
    </submittedName>
</protein>
<keyword evidence="6" id="KW-0548">Nucleotidyltransferase</keyword>
<feature type="compositionally biased region" description="Gly residues" evidence="3">
    <location>
        <begin position="1240"/>
        <end position="1250"/>
    </location>
</feature>
<dbReference type="InterPro" id="IPR056924">
    <property type="entry name" value="SH3_Tf2-1"/>
</dbReference>
<dbReference type="Pfam" id="PF00078">
    <property type="entry name" value="RVT_1"/>
    <property type="match status" value="1"/>
</dbReference>
<evidence type="ECO:0000256" key="3">
    <source>
        <dbReference type="SAM" id="MobiDB-lite"/>
    </source>
</evidence>
<sequence>METELWNLTVKNNDLAAYTQRFQELTMLCTKMVPEEEDRVERYIGGLPDNIHGNVITVEPTRLQDAVRIANNLMDQKLKGYAVKNAENKRRLEVNLRDNHGQQPPFKKPNARGQNVARAYTAGNNEKKPYNGPLPFCNKCKLHHEGPCTVRCRKCNKVGHLTRDCKVTISTTFTQRGQVVNQRVVTCFECGRQGHFRSDCPKLKDQNRRNKAGNKNGVGEEEGKHISFVSATFSALLDITPDTLDVSYAVELADERISETNTVLRGCTLGLLGYPFNIDLMPVELGSFDAIIGMDWLANHHAVIVCDEKVVRIPYGDKVLIVQGDGGGRREKSKLSIISCTKTQKYIKKGCQIFLAQVTKKETEGKSEEKRLEDVPTIRDFLEVFPEDLPGLPPTRQVEFQIDLVPGATPVKIDLRSSYHQLRVRDEDIPKTAFRTRYGHYEFQVMPFGLTNALSVFMDLMNRVCKPYLDKFMIVFIDDVLIYSKSEEEHAEHLNASILSLLEGSEHFVVYCDASRRGLGAVLMQKIFDAWLRRESGVLWKPKIYVEKTVINGEVDETYLRRSSSRHGVPVSIISDRDSKFASHFWRSLNKALGTQLDMSTVYHPQTDGQSERTIQTLEDMLHALSKLHPFEALYDRKMLDAIVGLRLEMLSSWSGNGVKPLEFEVGDKVMLKVSPWKGVIRFGKRGKLNPRYIRPFKIIAKKCFVDEPLAILLDEIQIDDKLNFIEEQVMAAPVISISSDTSEESVSSHAPQVILFGPIPAIIKAIPEVPIVLTDPIVSPEDSLPPVLDLPLVSPFLCSNDLEADDESEPVEQSPERHESLTVHDAGVSRWRDRVASKSSTPSGLSSHAILAPSFEFPLAPIVALPGIRRRSTTLIRPSEAIPFGRPYHTHPNGPRNLLTARKRVRPLPAQSSSSSSSSDLSSVHSSTCDSSGQAHSGPSTRDVQSRLIYLPVLTPRYKEEFKRWRAAALSTSYPPTTSESSLGSSSERSLDSSSPSSGPSRKRCRSPTASVPSSTHVLRSISLTHADLLPPRKRFRDSYSPEDSGDEHMEVGTADAETVADLGISDGVRAPTEDGLDMGVEVVASDIREDEEEFEAEASEADTREIAVDPLATGDISESTGGDVPDHGTTDGAVDITYETLGDLVQRFHDHAEEIPVHQIQVIESVQRFQGHVIARVDLGVTTMTERLNALEQDNARLRDTLGRDKEAMVAYEEACVANALEAENQSQNGSDCDNGNDGNGNGGNVKW</sequence>
<dbReference type="SUPFAM" id="SSF57756">
    <property type="entry name" value="Retrovirus zinc finger-like domains"/>
    <property type="match status" value="1"/>
</dbReference>
<keyword evidence="1" id="KW-0479">Metal-binding</keyword>
<dbReference type="PROSITE" id="PS50158">
    <property type="entry name" value="ZF_CCHC"/>
    <property type="match status" value="2"/>
</dbReference>
<evidence type="ECO:0000259" key="4">
    <source>
        <dbReference type="PROSITE" id="PS50158"/>
    </source>
</evidence>
<dbReference type="GO" id="GO:0003964">
    <property type="term" value="F:RNA-directed DNA polymerase activity"/>
    <property type="evidence" value="ECO:0007669"/>
    <property type="project" value="UniProtKB-KW"/>
</dbReference>
<feature type="region of interest" description="Disordered" evidence="3">
    <location>
        <begin position="1227"/>
        <end position="1250"/>
    </location>
</feature>
<proteinExistence type="predicted"/>
<keyword evidence="6" id="KW-0808">Transferase</keyword>
<dbReference type="Gene3D" id="3.30.420.10">
    <property type="entry name" value="Ribonuclease H-like superfamily/Ribonuclease H"/>
    <property type="match status" value="1"/>
</dbReference>
<dbReference type="InterPro" id="IPR012337">
    <property type="entry name" value="RNaseH-like_sf"/>
</dbReference>
<dbReference type="InterPro" id="IPR001584">
    <property type="entry name" value="Integrase_cat-core"/>
</dbReference>
<dbReference type="Gene3D" id="2.40.70.10">
    <property type="entry name" value="Acid Proteases"/>
    <property type="match status" value="1"/>
</dbReference>
<dbReference type="CDD" id="cd01647">
    <property type="entry name" value="RT_LTR"/>
    <property type="match status" value="1"/>
</dbReference>
<evidence type="ECO:0000313" key="6">
    <source>
        <dbReference type="EMBL" id="GJS69552.1"/>
    </source>
</evidence>
<feature type="region of interest" description="Disordered" evidence="3">
    <location>
        <begin position="907"/>
        <end position="944"/>
    </location>
</feature>
<dbReference type="PROSITE" id="PS50994">
    <property type="entry name" value="INTEGRASE"/>
    <property type="match status" value="1"/>
</dbReference>
<evidence type="ECO:0000259" key="5">
    <source>
        <dbReference type="PROSITE" id="PS50994"/>
    </source>
</evidence>
<reference evidence="6" key="2">
    <citation type="submission" date="2022-01" db="EMBL/GenBank/DDBJ databases">
        <authorList>
            <person name="Yamashiro T."/>
            <person name="Shiraishi A."/>
            <person name="Satake H."/>
            <person name="Nakayama K."/>
        </authorList>
    </citation>
    <scope>NUCLEOTIDE SEQUENCE</scope>
</reference>
<comment type="caution">
    <text evidence="6">The sequence shown here is derived from an EMBL/GenBank/DDBJ whole genome shotgun (WGS) entry which is preliminary data.</text>
</comment>
<dbReference type="InterPro" id="IPR021109">
    <property type="entry name" value="Peptidase_aspartic_dom_sf"/>
</dbReference>
<dbReference type="CDD" id="cd00303">
    <property type="entry name" value="retropepsin_like"/>
    <property type="match status" value="1"/>
</dbReference>
<dbReference type="PANTHER" id="PTHR24559:SF427">
    <property type="entry name" value="RNA-DIRECTED DNA POLYMERASE"/>
    <property type="match status" value="1"/>
</dbReference>
<dbReference type="Pfam" id="PF24626">
    <property type="entry name" value="SH3_Tf2-1"/>
    <property type="match status" value="1"/>
</dbReference>
<gene>
    <name evidence="6" type="ORF">Tco_0702393</name>
</gene>